<dbReference type="AlphaFoldDB" id="A0A7D5M652"/>
<protein>
    <submittedName>
        <fullName evidence="1">Uncharacterized protein</fullName>
    </submittedName>
</protein>
<evidence type="ECO:0000313" key="1">
    <source>
        <dbReference type="EMBL" id="QLH05570.1"/>
    </source>
</evidence>
<sequence>MDCIVCNKKKEDFAVWNNKIVIAATYDSEIQDHENIRKMDAKSIICHDCMQSIINQVNENRK</sequence>
<dbReference type="OrthoDB" id="2525at2157"/>
<gene>
    <name evidence="1" type="ORF">C5F49_04630</name>
</gene>
<organism evidence="1 2">
    <name type="scientific">Nitrosopumilus oxyclinae</name>
    <dbReference type="NCBI Taxonomy" id="1959104"/>
    <lineage>
        <taxon>Archaea</taxon>
        <taxon>Nitrososphaerota</taxon>
        <taxon>Nitrososphaeria</taxon>
        <taxon>Nitrosopumilales</taxon>
        <taxon>Nitrosopumilaceae</taxon>
        <taxon>Nitrosopumilus</taxon>
    </lineage>
</organism>
<dbReference type="GeneID" id="56061229"/>
<dbReference type="KEGG" id="nox:C5F49_04630"/>
<keyword evidence="2" id="KW-1185">Reference proteome</keyword>
<name>A0A7D5M652_9ARCH</name>
<dbReference type="RefSeq" id="WP_179361883.1">
    <property type="nucleotide sequence ID" value="NZ_CP026994.1"/>
</dbReference>
<dbReference type="EMBL" id="CP026994">
    <property type="protein sequence ID" value="QLH05570.1"/>
    <property type="molecule type" value="Genomic_DNA"/>
</dbReference>
<reference evidence="1 2" key="1">
    <citation type="submission" date="2018-02" db="EMBL/GenBank/DDBJ databases">
        <title>Complete genome of Nitrosopumilus oxyclinae HCE1.</title>
        <authorList>
            <person name="Qin W."/>
            <person name="Zheng Y."/>
            <person name="Stahl D.A."/>
        </authorList>
    </citation>
    <scope>NUCLEOTIDE SEQUENCE [LARGE SCALE GENOMIC DNA]</scope>
    <source>
        <strain evidence="1 2">HCE1</strain>
    </source>
</reference>
<evidence type="ECO:0000313" key="2">
    <source>
        <dbReference type="Proteomes" id="UP000509441"/>
    </source>
</evidence>
<proteinExistence type="predicted"/>
<accession>A0A7D5M652</accession>
<dbReference type="Proteomes" id="UP000509441">
    <property type="component" value="Chromosome"/>
</dbReference>